<organism evidence="1 2">
    <name type="scientific">Lentinula aff. lateritia</name>
    <dbReference type="NCBI Taxonomy" id="2804960"/>
    <lineage>
        <taxon>Eukaryota</taxon>
        <taxon>Fungi</taxon>
        <taxon>Dikarya</taxon>
        <taxon>Basidiomycota</taxon>
        <taxon>Agaricomycotina</taxon>
        <taxon>Agaricomycetes</taxon>
        <taxon>Agaricomycetidae</taxon>
        <taxon>Agaricales</taxon>
        <taxon>Marasmiineae</taxon>
        <taxon>Omphalotaceae</taxon>
        <taxon>Lentinula</taxon>
    </lineage>
</organism>
<name>A0ACC1THL9_9AGAR</name>
<proteinExistence type="predicted"/>
<reference evidence="1" key="1">
    <citation type="submission" date="2022-09" db="EMBL/GenBank/DDBJ databases">
        <title>A Global Phylogenomic Analysis of the Shiitake Genus Lentinula.</title>
        <authorList>
            <consortium name="DOE Joint Genome Institute"/>
            <person name="Sierra-Patev S."/>
            <person name="Min B."/>
            <person name="Naranjo-Ortiz M."/>
            <person name="Looney B."/>
            <person name="Konkel Z."/>
            <person name="Slot J.C."/>
            <person name="Sakamoto Y."/>
            <person name="Steenwyk J.L."/>
            <person name="Rokas A."/>
            <person name="Carro J."/>
            <person name="Camarero S."/>
            <person name="Ferreira P."/>
            <person name="Molpeceres G."/>
            <person name="Ruiz-Duenas F.J."/>
            <person name="Serrano A."/>
            <person name="Henrissat B."/>
            <person name="Drula E."/>
            <person name="Hughes K.W."/>
            <person name="Mata J.L."/>
            <person name="Ishikawa N.K."/>
            <person name="Vargas-Isla R."/>
            <person name="Ushijima S."/>
            <person name="Smith C.A."/>
            <person name="Ahrendt S."/>
            <person name="Andreopoulos W."/>
            <person name="He G."/>
            <person name="Labutti K."/>
            <person name="Lipzen A."/>
            <person name="Ng V."/>
            <person name="Riley R."/>
            <person name="Sandor L."/>
            <person name="Barry K."/>
            <person name="Martinez A.T."/>
            <person name="Xiao Y."/>
            <person name="Gibbons J.G."/>
            <person name="Terashima K."/>
            <person name="Grigoriev I.V."/>
            <person name="Hibbett D.S."/>
        </authorList>
    </citation>
    <scope>NUCLEOTIDE SEQUENCE</scope>
    <source>
        <strain evidence="1">TMI1499</strain>
    </source>
</reference>
<gene>
    <name evidence="1" type="ORF">F5876DRAFT_53678</name>
</gene>
<keyword evidence="2" id="KW-1185">Reference proteome</keyword>
<sequence length="470" mass="50762">MPDRGITSNAEPDVPSSSPTLSVLARLLLAAIFSWALFVDAFMTSAMVISLDKIGLELGVTASVIPWLITAYNLTFGSFLLLAGRISDMYHPKPVFVTGFFLLGVLGIGGGFSQDIITFIVIRAFQGIGAAMTIPSATSMLTAIYTTPKSQGLVLTMQESSQVYSCEFFAAAGTLGLSLGFALGGVLLQFATWRWVLWIVPVLTIPLSIVSYFFIPKKIRLLSTHSQKQLDVIGILTLIGSLILLIYALSQAPINGWATSIVLAPLLVSLLMMGVFFFRQTRLPEYQAVIPTKMWFIPNFSVLVFVSFCTQINLTGPILVLSQYWPIAYHWTPLSIGLHVLPMGLTSTLVCILLPRQILQLPPRPALVGASSMAGLSSILLVYSSSREKYWSFTFPSLILITVGSTAAYMISKSCSVGIVMSVPSEQVGVAAAIFSAAQQVGSAINIAILTTILVQLLDQHPYPSYTALS</sequence>
<evidence type="ECO:0000313" key="2">
    <source>
        <dbReference type="Proteomes" id="UP001163835"/>
    </source>
</evidence>
<protein>
    <submittedName>
        <fullName evidence="1">MFS general substrate transporter</fullName>
    </submittedName>
</protein>
<dbReference type="Proteomes" id="UP001163835">
    <property type="component" value="Unassembled WGS sequence"/>
</dbReference>
<comment type="caution">
    <text evidence="1">The sequence shown here is derived from an EMBL/GenBank/DDBJ whole genome shotgun (WGS) entry which is preliminary data.</text>
</comment>
<dbReference type="EMBL" id="MU796207">
    <property type="protein sequence ID" value="KAJ3804191.1"/>
    <property type="molecule type" value="Genomic_DNA"/>
</dbReference>
<accession>A0ACC1THL9</accession>
<evidence type="ECO:0000313" key="1">
    <source>
        <dbReference type="EMBL" id="KAJ3804191.1"/>
    </source>
</evidence>